<evidence type="ECO:0000256" key="9">
    <source>
        <dbReference type="ARBA" id="ARBA00022842"/>
    </source>
</evidence>
<keyword evidence="7 13" id="KW-0808">Transferase</keyword>
<dbReference type="EMBL" id="AP017470">
    <property type="protein sequence ID" value="BBB32585.1"/>
    <property type="molecule type" value="Genomic_DNA"/>
</dbReference>
<keyword evidence="9" id="KW-0460">Magnesium</keyword>
<dbReference type="Gene3D" id="3.20.20.20">
    <property type="entry name" value="Dihydropteroate synthase-like"/>
    <property type="match status" value="1"/>
</dbReference>
<evidence type="ECO:0000256" key="3">
    <source>
        <dbReference type="ARBA" id="ARBA00004763"/>
    </source>
</evidence>
<dbReference type="GO" id="GO:0046654">
    <property type="term" value="P:tetrahydrofolate biosynthetic process"/>
    <property type="evidence" value="ECO:0007669"/>
    <property type="project" value="TreeGrafter"/>
</dbReference>
<gene>
    <name evidence="13" type="primary">folP</name>
    <name evidence="13" type="ORF">TTHT_1046</name>
</gene>
<evidence type="ECO:0000256" key="5">
    <source>
        <dbReference type="ARBA" id="ARBA00012458"/>
    </source>
</evidence>
<dbReference type="NCBIfam" id="TIGR01496">
    <property type="entry name" value="DHPS"/>
    <property type="match status" value="1"/>
</dbReference>
<dbReference type="InterPro" id="IPR045031">
    <property type="entry name" value="DHP_synth-like"/>
</dbReference>
<dbReference type="AlphaFoldDB" id="A0A7R6PXK9"/>
<sequence length="399" mass="45190">MLEEKARAIYPLNLSSPDRIKRFFNRIGVDPAGTVVMTPKFQFKTFVIKNLDNRAAAIIKQDILSIGGEAAISGKCLWFEMGKNDVFIAGTLKHLKLLAEKMKKQPYKLKEIGEELERQLKLDKDYSNILNRLNSKSYPLIMGILNVTPDSFYDGGRFNRVDAALKRVEEMIEQGVDIVDIGGESTRPGSKRVDAKEELNRVLPILKEIKKRFNIPVSIDTYKSEVAEECLKEGADIINDISFGTMDERMFKTVASFDALYIGMHIKGTPENMQKNPYYEDCVFEIREFLKDRSNKAISEGIKRENIIIDPGIGFGKNDEHNLEILRNIEAFSSIGFPVLIGASRKSMFGRLLNLEVEERLSPSIAVAVYTVLQGVFALRVHDVFETKKAIEIIRLLSE</sequence>
<dbReference type="GO" id="GO:0046656">
    <property type="term" value="P:folic acid biosynthetic process"/>
    <property type="evidence" value="ECO:0007669"/>
    <property type="project" value="UniProtKB-KW"/>
</dbReference>
<reference evidence="13 14" key="1">
    <citation type="journal article" date="2012" name="Extremophiles">
        <title>Thermotomaculum hydrothermale gen. nov., sp. nov., a novel heterotrophic thermophile within the phylum Acidobacteria from a deep-sea hydrothermal vent chimney in the Southern Okinawa Trough.</title>
        <authorList>
            <person name="Izumi H."/>
            <person name="Nunoura T."/>
            <person name="Miyazaki M."/>
            <person name="Mino S."/>
            <person name="Toki T."/>
            <person name="Takai K."/>
            <person name="Sako Y."/>
            <person name="Sawabe T."/>
            <person name="Nakagawa S."/>
        </authorList>
    </citation>
    <scope>NUCLEOTIDE SEQUENCE [LARGE SCALE GENOMIC DNA]</scope>
    <source>
        <strain evidence="13 14">AC55</strain>
    </source>
</reference>
<feature type="domain" description="Pterin-binding" evidence="12">
    <location>
        <begin position="139"/>
        <end position="392"/>
    </location>
</feature>
<dbReference type="PROSITE" id="PS00792">
    <property type="entry name" value="DHPS_1"/>
    <property type="match status" value="1"/>
</dbReference>
<dbReference type="KEGG" id="thyd:TTHT_1046"/>
<dbReference type="GO" id="GO:0004156">
    <property type="term" value="F:dihydropteroate synthase activity"/>
    <property type="evidence" value="ECO:0007669"/>
    <property type="project" value="UniProtKB-EC"/>
</dbReference>
<dbReference type="InterPro" id="IPR000489">
    <property type="entry name" value="Pterin-binding_dom"/>
</dbReference>
<evidence type="ECO:0000313" key="13">
    <source>
        <dbReference type="EMBL" id="BBB32585.1"/>
    </source>
</evidence>
<dbReference type="GO" id="GO:0046872">
    <property type="term" value="F:metal ion binding"/>
    <property type="evidence" value="ECO:0007669"/>
    <property type="project" value="UniProtKB-KW"/>
</dbReference>
<dbReference type="SUPFAM" id="SSF51717">
    <property type="entry name" value="Dihydropteroate synthetase-like"/>
    <property type="match status" value="1"/>
</dbReference>
<evidence type="ECO:0000256" key="11">
    <source>
        <dbReference type="ARBA" id="ARBA00030193"/>
    </source>
</evidence>
<comment type="catalytic activity">
    <reaction evidence="1">
        <text>(7,8-dihydropterin-6-yl)methyl diphosphate + 4-aminobenzoate = 7,8-dihydropteroate + diphosphate</text>
        <dbReference type="Rhea" id="RHEA:19949"/>
        <dbReference type="ChEBI" id="CHEBI:17836"/>
        <dbReference type="ChEBI" id="CHEBI:17839"/>
        <dbReference type="ChEBI" id="CHEBI:33019"/>
        <dbReference type="ChEBI" id="CHEBI:72950"/>
        <dbReference type="EC" id="2.5.1.15"/>
    </reaction>
</comment>
<dbReference type="PANTHER" id="PTHR20941:SF1">
    <property type="entry name" value="FOLIC ACID SYNTHESIS PROTEIN FOL1"/>
    <property type="match status" value="1"/>
</dbReference>
<evidence type="ECO:0000256" key="1">
    <source>
        <dbReference type="ARBA" id="ARBA00000012"/>
    </source>
</evidence>
<evidence type="ECO:0000256" key="4">
    <source>
        <dbReference type="ARBA" id="ARBA00009503"/>
    </source>
</evidence>
<evidence type="ECO:0000256" key="8">
    <source>
        <dbReference type="ARBA" id="ARBA00022723"/>
    </source>
</evidence>
<keyword evidence="10" id="KW-0289">Folate biosynthesis</keyword>
<evidence type="ECO:0000256" key="10">
    <source>
        <dbReference type="ARBA" id="ARBA00022909"/>
    </source>
</evidence>
<dbReference type="GO" id="GO:0005829">
    <property type="term" value="C:cytosol"/>
    <property type="evidence" value="ECO:0007669"/>
    <property type="project" value="TreeGrafter"/>
</dbReference>
<evidence type="ECO:0000256" key="2">
    <source>
        <dbReference type="ARBA" id="ARBA00001946"/>
    </source>
</evidence>
<evidence type="ECO:0000259" key="12">
    <source>
        <dbReference type="PROSITE" id="PS50972"/>
    </source>
</evidence>
<name>A0A7R6PXK9_9BACT</name>
<dbReference type="PROSITE" id="PS50972">
    <property type="entry name" value="PTERIN_BINDING"/>
    <property type="match status" value="1"/>
</dbReference>
<dbReference type="FunFam" id="3.20.20.20:FF:000006">
    <property type="entry name" value="Dihydropteroate synthase"/>
    <property type="match status" value="1"/>
</dbReference>
<dbReference type="PROSITE" id="PS00793">
    <property type="entry name" value="DHPS_2"/>
    <property type="match status" value="1"/>
</dbReference>
<organism evidence="13 14">
    <name type="scientific">Thermotomaculum hydrothermale</name>
    <dbReference type="NCBI Taxonomy" id="981385"/>
    <lineage>
        <taxon>Bacteria</taxon>
        <taxon>Pseudomonadati</taxon>
        <taxon>Acidobacteriota</taxon>
        <taxon>Holophagae</taxon>
        <taxon>Thermotomaculales</taxon>
        <taxon>Thermotomaculaceae</taxon>
        <taxon>Thermotomaculum</taxon>
    </lineage>
</organism>
<comment type="cofactor">
    <cofactor evidence="2">
        <name>Mg(2+)</name>
        <dbReference type="ChEBI" id="CHEBI:18420"/>
    </cofactor>
</comment>
<dbReference type="InterPro" id="IPR011005">
    <property type="entry name" value="Dihydropteroate_synth-like_sf"/>
</dbReference>
<protein>
    <recommendedName>
        <fullName evidence="6">Dihydropteroate synthase</fullName>
        <ecNumber evidence="5">2.5.1.15</ecNumber>
    </recommendedName>
    <alternativeName>
        <fullName evidence="11">Dihydropteroate pyrophosphorylase</fullName>
    </alternativeName>
</protein>
<evidence type="ECO:0000256" key="7">
    <source>
        <dbReference type="ARBA" id="ARBA00022679"/>
    </source>
</evidence>
<dbReference type="Pfam" id="PF00809">
    <property type="entry name" value="Pterin_bind"/>
    <property type="match status" value="1"/>
</dbReference>
<evidence type="ECO:0000313" key="14">
    <source>
        <dbReference type="Proteomes" id="UP000595564"/>
    </source>
</evidence>
<dbReference type="CDD" id="cd00739">
    <property type="entry name" value="DHPS"/>
    <property type="match status" value="1"/>
</dbReference>
<dbReference type="PANTHER" id="PTHR20941">
    <property type="entry name" value="FOLATE SYNTHESIS PROTEINS"/>
    <property type="match status" value="1"/>
</dbReference>
<dbReference type="Proteomes" id="UP000595564">
    <property type="component" value="Chromosome"/>
</dbReference>
<proteinExistence type="inferred from homology"/>
<dbReference type="InterPro" id="IPR006390">
    <property type="entry name" value="DHP_synth_dom"/>
</dbReference>
<accession>A0A7R6PXK9</accession>
<keyword evidence="14" id="KW-1185">Reference proteome</keyword>
<dbReference type="RefSeq" id="WP_201328939.1">
    <property type="nucleotide sequence ID" value="NZ_AP017470.1"/>
</dbReference>
<dbReference type="EC" id="2.5.1.15" evidence="5"/>
<comment type="similarity">
    <text evidence="4">Belongs to the DHPS family.</text>
</comment>
<keyword evidence="8" id="KW-0479">Metal-binding</keyword>
<evidence type="ECO:0000256" key="6">
    <source>
        <dbReference type="ARBA" id="ARBA00016919"/>
    </source>
</evidence>
<comment type="pathway">
    <text evidence="3">Cofactor biosynthesis; tetrahydrofolate biosynthesis; 7,8-dihydrofolate from 2-amino-4-hydroxy-6-hydroxymethyl-7,8-dihydropteridine diphosphate and 4-aminobenzoate: step 1/2.</text>
</comment>